<keyword evidence="3" id="KW-0238">DNA-binding</keyword>
<dbReference type="InterPro" id="IPR044837">
    <property type="entry name" value="REM16-like"/>
</dbReference>
<proteinExistence type="predicted"/>
<evidence type="ECO:0000256" key="1">
    <source>
        <dbReference type="ARBA" id="ARBA00004123"/>
    </source>
</evidence>
<dbReference type="InterPro" id="IPR003340">
    <property type="entry name" value="B3_DNA-bd"/>
</dbReference>
<evidence type="ECO:0000256" key="4">
    <source>
        <dbReference type="ARBA" id="ARBA00023163"/>
    </source>
</evidence>
<organism evidence="8 9">
    <name type="scientific">Protea cynaroides</name>
    <dbReference type="NCBI Taxonomy" id="273540"/>
    <lineage>
        <taxon>Eukaryota</taxon>
        <taxon>Viridiplantae</taxon>
        <taxon>Streptophyta</taxon>
        <taxon>Embryophyta</taxon>
        <taxon>Tracheophyta</taxon>
        <taxon>Spermatophyta</taxon>
        <taxon>Magnoliopsida</taxon>
        <taxon>Proteales</taxon>
        <taxon>Proteaceae</taxon>
        <taxon>Protea</taxon>
    </lineage>
</organism>
<name>A0A9Q0H8S4_9MAGN</name>
<dbReference type="GO" id="GO:0003677">
    <property type="term" value="F:DNA binding"/>
    <property type="evidence" value="ECO:0007669"/>
    <property type="project" value="UniProtKB-KW"/>
</dbReference>
<dbReference type="Proteomes" id="UP001141806">
    <property type="component" value="Unassembled WGS sequence"/>
</dbReference>
<dbReference type="EMBL" id="JAMYWD010000009">
    <property type="protein sequence ID" value="KAJ4960190.1"/>
    <property type="molecule type" value="Genomic_DNA"/>
</dbReference>
<evidence type="ECO:0000256" key="3">
    <source>
        <dbReference type="ARBA" id="ARBA00023125"/>
    </source>
</evidence>
<dbReference type="OrthoDB" id="1909330at2759"/>
<comment type="caution">
    <text evidence="8">The sequence shown here is derived from an EMBL/GenBank/DDBJ whole genome shotgun (WGS) entry which is preliminary data.</text>
</comment>
<accession>A0A9Q0H8S4</accession>
<evidence type="ECO:0000256" key="2">
    <source>
        <dbReference type="ARBA" id="ARBA00023015"/>
    </source>
</evidence>
<dbReference type="InterPro" id="IPR015300">
    <property type="entry name" value="DNA-bd_pseudobarrel_sf"/>
</dbReference>
<dbReference type="SUPFAM" id="SSF101936">
    <property type="entry name" value="DNA-binding pseudobarrel domain"/>
    <property type="match status" value="1"/>
</dbReference>
<keyword evidence="9" id="KW-1185">Reference proteome</keyword>
<dbReference type="SMART" id="SM01019">
    <property type="entry name" value="B3"/>
    <property type="match status" value="1"/>
</dbReference>
<feature type="region of interest" description="Disordered" evidence="6">
    <location>
        <begin position="34"/>
        <end position="94"/>
    </location>
</feature>
<dbReference type="AlphaFoldDB" id="A0A9Q0H8S4"/>
<reference evidence="8" key="1">
    <citation type="journal article" date="2023" name="Plant J.">
        <title>The genome of the king protea, Protea cynaroides.</title>
        <authorList>
            <person name="Chang J."/>
            <person name="Duong T.A."/>
            <person name="Schoeman C."/>
            <person name="Ma X."/>
            <person name="Roodt D."/>
            <person name="Barker N."/>
            <person name="Li Z."/>
            <person name="Van de Peer Y."/>
            <person name="Mizrachi E."/>
        </authorList>
    </citation>
    <scope>NUCLEOTIDE SEQUENCE</scope>
    <source>
        <tissue evidence="8">Young leaves</tissue>
    </source>
</reference>
<feature type="domain" description="TF-B3" evidence="7">
    <location>
        <begin position="135"/>
        <end position="226"/>
    </location>
</feature>
<dbReference type="PANTHER" id="PTHR31391">
    <property type="entry name" value="B3 DOMAIN-CONTAINING PROTEIN OS11G0197600-RELATED"/>
    <property type="match status" value="1"/>
</dbReference>
<keyword evidence="5" id="KW-0539">Nucleus</keyword>
<dbReference type="CDD" id="cd10017">
    <property type="entry name" value="B3_DNA"/>
    <property type="match status" value="1"/>
</dbReference>
<dbReference type="PANTHER" id="PTHR31391:SF3">
    <property type="entry name" value="B3 DOMAIN-CONTAINING PROTEIN OS05G0481400"/>
    <property type="match status" value="1"/>
</dbReference>
<dbReference type="GO" id="GO:0005634">
    <property type="term" value="C:nucleus"/>
    <property type="evidence" value="ECO:0007669"/>
    <property type="project" value="UniProtKB-SubCell"/>
</dbReference>
<feature type="compositionally biased region" description="Basic residues" evidence="6">
    <location>
        <begin position="43"/>
        <end position="53"/>
    </location>
</feature>
<evidence type="ECO:0000256" key="5">
    <source>
        <dbReference type="ARBA" id="ARBA00023242"/>
    </source>
</evidence>
<dbReference type="PROSITE" id="PS50863">
    <property type="entry name" value="B3"/>
    <property type="match status" value="1"/>
</dbReference>
<dbReference type="Pfam" id="PF02362">
    <property type="entry name" value="B3"/>
    <property type="match status" value="1"/>
</dbReference>
<sequence>MAKNTYEAARKKRVQDNEKRFEDLGILKISKSLLETADSEKKSPHRPAKPKPKRSIDMLELRRSSRARNPVASYTDEPDIGLPTPRKRSRTHSSWESYLARPINELKFASYEERASAIHSAEMLQIKLGSKNPSFVKSMVRSHVYSCFWLGLPIKFCKDYLPTKEVKMILEDEDGSEFDAIYIGSRRGLSGGWRGFALDHKLDDGDALVFVLSKPTRFKVGPNFRYFIL</sequence>
<gene>
    <name evidence="8" type="ORF">NE237_020100</name>
</gene>
<evidence type="ECO:0000313" key="9">
    <source>
        <dbReference type="Proteomes" id="UP001141806"/>
    </source>
</evidence>
<feature type="compositionally biased region" description="Basic and acidic residues" evidence="6">
    <location>
        <begin position="54"/>
        <end position="63"/>
    </location>
</feature>
<comment type="subcellular location">
    <subcellularLocation>
        <location evidence="1">Nucleus</location>
    </subcellularLocation>
</comment>
<keyword evidence="2" id="KW-0805">Transcription regulation</keyword>
<protein>
    <recommendedName>
        <fullName evidence="7">TF-B3 domain-containing protein</fullName>
    </recommendedName>
</protein>
<evidence type="ECO:0000256" key="6">
    <source>
        <dbReference type="SAM" id="MobiDB-lite"/>
    </source>
</evidence>
<keyword evidence="4" id="KW-0804">Transcription</keyword>
<evidence type="ECO:0000313" key="8">
    <source>
        <dbReference type="EMBL" id="KAJ4960190.1"/>
    </source>
</evidence>
<dbReference type="Gene3D" id="2.40.330.10">
    <property type="entry name" value="DNA-binding pseudobarrel domain"/>
    <property type="match status" value="1"/>
</dbReference>
<evidence type="ECO:0000259" key="7">
    <source>
        <dbReference type="PROSITE" id="PS50863"/>
    </source>
</evidence>